<dbReference type="FunFam" id="3.30.30.30:FF:000001">
    <property type="entry name" value="heat shock 70 kDa protein-like"/>
    <property type="match status" value="1"/>
</dbReference>
<dbReference type="Gene3D" id="3.30.30.30">
    <property type="match status" value="1"/>
</dbReference>
<organism evidence="3 4">
    <name type="scientific">Coniophora puteana (strain RWD-64-598)</name>
    <name type="common">Brown rot fungus</name>
    <dbReference type="NCBI Taxonomy" id="741705"/>
    <lineage>
        <taxon>Eukaryota</taxon>
        <taxon>Fungi</taxon>
        <taxon>Dikarya</taxon>
        <taxon>Basidiomycota</taxon>
        <taxon>Agaricomycotina</taxon>
        <taxon>Agaricomycetes</taxon>
        <taxon>Agaricomycetidae</taxon>
        <taxon>Boletales</taxon>
        <taxon>Coniophorineae</taxon>
        <taxon>Coniophoraceae</taxon>
        <taxon>Coniophora</taxon>
    </lineage>
</organism>
<proteinExistence type="predicted"/>
<reference evidence="4" key="1">
    <citation type="journal article" date="2012" name="Science">
        <title>The Paleozoic origin of enzymatic lignin decomposition reconstructed from 31 fungal genomes.</title>
        <authorList>
            <person name="Floudas D."/>
            <person name="Binder M."/>
            <person name="Riley R."/>
            <person name="Barry K."/>
            <person name="Blanchette R.A."/>
            <person name="Henrissat B."/>
            <person name="Martinez A.T."/>
            <person name="Otillar R."/>
            <person name="Spatafora J.W."/>
            <person name="Yadav J.S."/>
            <person name="Aerts A."/>
            <person name="Benoit I."/>
            <person name="Boyd A."/>
            <person name="Carlson A."/>
            <person name="Copeland A."/>
            <person name="Coutinho P.M."/>
            <person name="de Vries R.P."/>
            <person name="Ferreira P."/>
            <person name="Findley K."/>
            <person name="Foster B."/>
            <person name="Gaskell J."/>
            <person name="Glotzer D."/>
            <person name="Gorecki P."/>
            <person name="Heitman J."/>
            <person name="Hesse C."/>
            <person name="Hori C."/>
            <person name="Igarashi K."/>
            <person name="Jurgens J.A."/>
            <person name="Kallen N."/>
            <person name="Kersten P."/>
            <person name="Kohler A."/>
            <person name="Kuees U."/>
            <person name="Kumar T.K.A."/>
            <person name="Kuo A."/>
            <person name="LaButti K."/>
            <person name="Larrondo L.F."/>
            <person name="Lindquist E."/>
            <person name="Ling A."/>
            <person name="Lombard V."/>
            <person name="Lucas S."/>
            <person name="Lundell T."/>
            <person name="Martin R."/>
            <person name="McLaughlin D.J."/>
            <person name="Morgenstern I."/>
            <person name="Morin E."/>
            <person name="Murat C."/>
            <person name="Nagy L.G."/>
            <person name="Nolan M."/>
            <person name="Ohm R.A."/>
            <person name="Patyshakuliyeva A."/>
            <person name="Rokas A."/>
            <person name="Ruiz-Duenas F.J."/>
            <person name="Sabat G."/>
            <person name="Salamov A."/>
            <person name="Samejima M."/>
            <person name="Schmutz J."/>
            <person name="Slot J.C."/>
            <person name="St John F."/>
            <person name="Stenlid J."/>
            <person name="Sun H."/>
            <person name="Sun S."/>
            <person name="Syed K."/>
            <person name="Tsang A."/>
            <person name="Wiebenga A."/>
            <person name="Young D."/>
            <person name="Pisabarro A."/>
            <person name="Eastwood D.C."/>
            <person name="Martin F."/>
            <person name="Cullen D."/>
            <person name="Grigoriev I.V."/>
            <person name="Hibbett D.S."/>
        </authorList>
    </citation>
    <scope>NUCLEOTIDE SEQUENCE [LARGE SCALE GENOMIC DNA]</scope>
    <source>
        <strain evidence="4">RWD-64-598 SS2</strain>
    </source>
</reference>
<keyword evidence="4" id="KW-1185">Reference proteome</keyword>
<gene>
    <name evidence="3" type="ORF">CONPUDRAFT_67892</name>
</gene>
<evidence type="ECO:0000256" key="1">
    <source>
        <dbReference type="ARBA" id="ARBA00022741"/>
    </source>
</evidence>
<dbReference type="GO" id="GO:0005524">
    <property type="term" value="F:ATP binding"/>
    <property type="evidence" value="ECO:0007669"/>
    <property type="project" value="UniProtKB-KW"/>
</dbReference>
<dbReference type="Gene3D" id="3.30.420.40">
    <property type="match status" value="1"/>
</dbReference>
<keyword evidence="2" id="KW-0067">ATP-binding</keyword>
<dbReference type="InterPro" id="IPR013126">
    <property type="entry name" value="Hsp_70_fam"/>
</dbReference>
<evidence type="ECO:0000256" key="2">
    <source>
        <dbReference type="ARBA" id="ARBA00022840"/>
    </source>
</evidence>
<dbReference type="RefSeq" id="XP_007775737.1">
    <property type="nucleotide sequence ID" value="XM_007777547.1"/>
</dbReference>
<dbReference type="KEGG" id="cput:CONPUDRAFT_67892"/>
<dbReference type="InterPro" id="IPR043129">
    <property type="entry name" value="ATPase_NBD"/>
</dbReference>
<accession>R7SD35</accession>
<dbReference type="SUPFAM" id="SSF53067">
    <property type="entry name" value="Actin-like ATPase domain"/>
    <property type="match status" value="1"/>
</dbReference>
<dbReference type="Proteomes" id="UP000053558">
    <property type="component" value="Unassembled WGS sequence"/>
</dbReference>
<evidence type="ECO:0000313" key="3">
    <source>
        <dbReference type="EMBL" id="EIW74086.1"/>
    </source>
</evidence>
<protein>
    <submittedName>
        <fullName evidence="3">Heat shock protein 70</fullName>
    </submittedName>
</protein>
<dbReference type="GO" id="GO:0140662">
    <property type="term" value="F:ATP-dependent protein folding chaperone"/>
    <property type="evidence" value="ECO:0007669"/>
    <property type="project" value="InterPro"/>
</dbReference>
<evidence type="ECO:0000313" key="4">
    <source>
        <dbReference type="Proteomes" id="UP000053558"/>
    </source>
</evidence>
<keyword evidence="3" id="KW-0346">Stress response</keyword>
<dbReference type="EMBL" id="JH711595">
    <property type="protein sequence ID" value="EIW74086.1"/>
    <property type="molecule type" value="Genomic_DNA"/>
</dbReference>
<name>R7SD35_CONPW</name>
<dbReference type="OrthoDB" id="2401965at2759"/>
<dbReference type="AlphaFoldDB" id="R7SD35"/>
<dbReference type="PANTHER" id="PTHR19375">
    <property type="entry name" value="HEAT SHOCK PROTEIN 70KDA"/>
    <property type="match status" value="1"/>
</dbReference>
<keyword evidence="1" id="KW-0547">Nucleotide-binding</keyword>
<sequence length="125" mass="13995">GDSAKNAFHSDPKNTVFNTKHLFRRKMDKTEVKRDIKNWRFNVINNGGKPVIFVNDKGDTHKLFTPEEISAMVLTKMKETTKAYLSYLGEKLTHAIGTGLAYVNNAQRQATKDTGIIAGLGSLLR</sequence>
<feature type="non-terminal residue" evidence="3">
    <location>
        <position position="1"/>
    </location>
</feature>
<dbReference type="GeneID" id="19208598"/>
<dbReference type="Pfam" id="PF00012">
    <property type="entry name" value="HSP70"/>
    <property type="match status" value="1"/>
</dbReference>
<dbReference type="eggNOG" id="KOG0101">
    <property type="taxonomic scope" value="Eukaryota"/>
</dbReference>